<sequence length="244" mass="27156">MTNIPALPKIDGDDDMVLDIYCHRSLKPTNDMNDEYGDTDRLALLGGRVLEMALVSHYFYKRPFLVAGQIVDYGNEALPYDKLRECFTVWNVKKKFRVAPGPYDILESPEDMQTFFKTYIGGLYVRNGFNQVQAFVSALIDPQGHNADTDMTPPPPLNNPPPLPSHMSNNARSTSNILAQIHQAAQQRALSLTYPADNIGGPPHAPNWRVSCVINGVKRGEAIGKSQKAAKEDASHQAWKSMGW</sequence>
<feature type="region of interest" description="Disordered" evidence="3">
    <location>
        <begin position="225"/>
        <end position="244"/>
    </location>
</feature>
<dbReference type="GO" id="GO:0006396">
    <property type="term" value="P:RNA processing"/>
    <property type="evidence" value="ECO:0007669"/>
    <property type="project" value="InterPro"/>
</dbReference>
<feature type="compositionally biased region" description="Pro residues" evidence="3">
    <location>
        <begin position="152"/>
        <end position="164"/>
    </location>
</feature>
<evidence type="ECO:0008006" key="8">
    <source>
        <dbReference type="Google" id="ProtNLM"/>
    </source>
</evidence>
<dbReference type="InterPro" id="IPR036389">
    <property type="entry name" value="RNase_III_sf"/>
</dbReference>
<feature type="domain" description="RNase III" evidence="5">
    <location>
        <begin position="30"/>
        <end position="128"/>
    </location>
</feature>
<name>A0AAW0EH97_9AGAR</name>
<evidence type="ECO:0000256" key="3">
    <source>
        <dbReference type="SAM" id="MobiDB-lite"/>
    </source>
</evidence>
<feature type="domain" description="DRBM" evidence="4">
    <location>
        <begin position="176"/>
        <end position="244"/>
    </location>
</feature>
<evidence type="ECO:0000256" key="2">
    <source>
        <dbReference type="PROSITE-ProRule" id="PRU00266"/>
    </source>
</evidence>
<dbReference type="GO" id="GO:0003723">
    <property type="term" value="F:RNA binding"/>
    <property type="evidence" value="ECO:0007669"/>
    <property type="project" value="UniProtKB-UniRule"/>
</dbReference>
<dbReference type="InterPro" id="IPR000999">
    <property type="entry name" value="RNase_III_dom"/>
</dbReference>
<dbReference type="SMART" id="SM00358">
    <property type="entry name" value="DSRM"/>
    <property type="match status" value="1"/>
</dbReference>
<evidence type="ECO:0000259" key="5">
    <source>
        <dbReference type="PROSITE" id="PS50142"/>
    </source>
</evidence>
<dbReference type="PROSITE" id="PS50142">
    <property type="entry name" value="RNASE_3_2"/>
    <property type="match status" value="1"/>
</dbReference>
<dbReference type="AlphaFoldDB" id="A0AAW0EH97"/>
<gene>
    <name evidence="6" type="ORF">R3P38DRAFT_2822508</name>
</gene>
<dbReference type="GO" id="GO:0004525">
    <property type="term" value="F:ribonuclease III activity"/>
    <property type="evidence" value="ECO:0007669"/>
    <property type="project" value="InterPro"/>
</dbReference>
<reference evidence="6 7" key="1">
    <citation type="journal article" date="2024" name="J Genomics">
        <title>Draft genome sequencing and assembly of Favolaschia claudopus CIRM-BRFM 2984 isolated from oak limbs.</title>
        <authorList>
            <person name="Navarro D."/>
            <person name="Drula E."/>
            <person name="Chaduli D."/>
            <person name="Cazenave R."/>
            <person name="Ahrendt S."/>
            <person name="Wang J."/>
            <person name="Lipzen A."/>
            <person name="Daum C."/>
            <person name="Barry K."/>
            <person name="Grigoriev I.V."/>
            <person name="Favel A."/>
            <person name="Rosso M.N."/>
            <person name="Martin F."/>
        </authorList>
    </citation>
    <scope>NUCLEOTIDE SEQUENCE [LARGE SCALE GENOMIC DNA]</scope>
    <source>
        <strain evidence="6 7">CIRM-BRFM 2984</strain>
    </source>
</reference>
<keyword evidence="1 2" id="KW-0694">RNA-binding</keyword>
<keyword evidence="7" id="KW-1185">Reference proteome</keyword>
<feature type="region of interest" description="Disordered" evidence="3">
    <location>
        <begin position="145"/>
        <end position="170"/>
    </location>
</feature>
<evidence type="ECO:0000313" key="7">
    <source>
        <dbReference type="Proteomes" id="UP001362999"/>
    </source>
</evidence>
<dbReference type="Pfam" id="PF00035">
    <property type="entry name" value="dsrm"/>
    <property type="match status" value="1"/>
</dbReference>
<organism evidence="6 7">
    <name type="scientific">Favolaschia claudopus</name>
    <dbReference type="NCBI Taxonomy" id="2862362"/>
    <lineage>
        <taxon>Eukaryota</taxon>
        <taxon>Fungi</taxon>
        <taxon>Dikarya</taxon>
        <taxon>Basidiomycota</taxon>
        <taxon>Agaricomycotina</taxon>
        <taxon>Agaricomycetes</taxon>
        <taxon>Agaricomycetidae</taxon>
        <taxon>Agaricales</taxon>
        <taxon>Marasmiineae</taxon>
        <taxon>Mycenaceae</taxon>
        <taxon>Favolaschia</taxon>
    </lineage>
</organism>
<evidence type="ECO:0000313" key="6">
    <source>
        <dbReference type="EMBL" id="KAK7064113.1"/>
    </source>
</evidence>
<evidence type="ECO:0000259" key="4">
    <source>
        <dbReference type="PROSITE" id="PS50137"/>
    </source>
</evidence>
<dbReference type="SUPFAM" id="SSF54768">
    <property type="entry name" value="dsRNA-binding domain-like"/>
    <property type="match status" value="1"/>
</dbReference>
<comment type="caution">
    <text evidence="6">The sequence shown here is derived from an EMBL/GenBank/DDBJ whole genome shotgun (WGS) entry which is preliminary data.</text>
</comment>
<dbReference type="InterPro" id="IPR014720">
    <property type="entry name" value="dsRBD_dom"/>
</dbReference>
<dbReference type="SUPFAM" id="SSF69065">
    <property type="entry name" value="RNase III domain-like"/>
    <property type="match status" value="1"/>
</dbReference>
<dbReference type="Gene3D" id="1.10.1520.10">
    <property type="entry name" value="Ribonuclease III domain"/>
    <property type="match status" value="1"/>
</dbReference>
<accession>A0AAW0EH97</accession>
<dbReference type="Gene3D" id="3.30.160.20">
    <property type="match status" value="1"/>
</dbReference>
<dbReference type="Proteomes" id="UP001362999">
    <property type="component" value="Unassembled WGS sequence"/>
</dbReference>
<protein>
    <recommendedName>
        <fullName evidence="8">Dicer</fullName>
    </recommendedName>
</protein>
<proteinExistence type="predicted"/>
<dbReference type="PROSITE" id="PS50137">
    <property type="entry name" value="DS_RBD"/>
    <property type="match status" value="1"/>
</dbReference>
<dbReference type="EMBL" id="JAWWNJ010000001">
    <property type="protein sequence ID" value="KAK7064113.1"/>
    <property type="molecule type" value="Genomic_DNA"/>
</dbReference>
<evidence type="ECO:0000256" key="1">
    <source>
        <dbReference type="ARBA" id="ARBA00022884"/>
    </source>
</evidence>